<dbReference type="EMBL" id="QNRR01000002">
    <property type="protein sequence ID" value="RBP45887.1"/>
    <property type="molecule type" value="Genomic_DNA"/>
</dbReference>
<dbReference type="Gene3D" id="2.60.40.2080">
    <property type="match status" value="1"/>
</dbReference>
<name>A0A366HT63_9BACT</name>
<dbReference type="InterPro" id="IPR019019">
    <property type="entry name" value="H-type_lectin_domain"/>
</dbReference>
<dbReference type="GO" id="GO:0070492">
    <property type="term" value="F:oligosaccharide binding"/>
    <property type="evidence" value="ECO:0007669"/>
    <property type="project" value="TreeGrafter"/>
</dbReference>
<evidence type="ECO:0000313" key="3">
    <source>
        <dbReference type="Proteomes" id="UP000253426"/>
    </source>
</evidence>
<evidence type="ECO:0000313" key="2">
    <source>
        <dbReference type="EMBL" id="RBP45887.1"/>
    </source>
</evidence>
<keyword evidence="2" id="KW-0430">Lectin</keyword>
<dbReference type="PANTHER" id="PTHR46938">
    <property type="entry name" value="DISCOIDIN-1 SUBUNIT A-RELATED-RELATED"/>
    <property type="match status" value="1"/>
</dbReference>
<dbReference type="AlphaFoldDB" id="A0A366HT63"/>
<dbReference type="GO" id="GO:0045335">
    <property type="term" value="C:phagocytic vesicle"/>
    <property type="evidence" value="ECO:0007669"/>
    <property type="project" value="TreeGrafter"/>
</dbReference>
<feature type="domain" description="H-type lectin" evidence="1">
    <location>
        <begin position="43"/>
        <end position="107"/>
    </location>
</feature>
<sequence length="109" mass="11724">MQNSPWKVLSAQVSVGVLTEGWQLNHIDDASADAPRICSFPVEVTFDAPFSAPPVVHLGLTGFDIDQRDSARITLKAENIGPGGFHATITTWAGTRVYGVEFQWLAIGG</sequence>
<gene>
    <name evidence="2" type="ORF">DES53_102271</name>
</gene>
<evidence type="ECO:0000259" key="1">
    <source>
        <dbReference type="Pfam" id="PF09458"/>
    </source>
</evidence>
<dbReference type="InterPro" id="IPR052487">
    <property type="entry name" value="Galactose-binding_lectin"/>
</dbReference>
<dbReference type="InterPro" id="IPR037221">
    <property type="entry name" value="H-type_lectin_dom_sf"/>
</dbReference>
<dbReference type="GO" id="GO:0046871">
    <property type="term" value="F:N-acetylgalactosamine binding"/>
    <property type="evidence" value="ECO:0007669"/>
    <property type="project" value="TreeGrafter"/>
</dbReference>
<dbReference type="GO" id="GO:0098609">
    <property type="term" value="P:cell-cell adhesion"/>
    <property type="evidence" value="ECO:0007669"/>
    <property type="project" value="TreeGrafter"/>
</dbReference>
<dbReference type="RefSeq" id="WP_113957452.1">
    <property type="nucleotide sequence ID" value="NZ_QNRR01000002.1"/>
</dbReference>
<dbReference type="SUPFAM" id="SSF141086">
    <property type="entry name" value="Agglutinin HPA-like"/>
    <property type="match status" value="1"/>
</dbReference>
<dbReference type="GO" id="GO:0009986">
    <property type="term" value="C:cell surface"/>
    <property type="evidence" value="ECO:0007669"/>
    <property type="project" value="TreeGrafter"/>
</dbReference>
<dbReference type="OrthoDB" id="193841at2"/>
<reference evidence="2 3" key="1">
    <citation type="submission" date="2018-06" db="EMBL/GenBank/DDBJ databases">
        <title>Genomic Encyclopedia of Type Strains, Phase IV (KMG-IV): sequencing the most valuable type-strain genomes for metagenomic binning, comparative biology and taxonomic classification.</title>
        <authorList>
            <person name="Goeker M."/>
        </authorList>
    </citation>
    <scope>NUCLEOTIDE SEQUENCE [LARGE SCALE GENOMIC DNA]</scope>
    <source>
        <strain evidence="2 3">DSM 25532</strain>
    </source>
</reference>
<organism evidence="2 3">
    <name type="scientific">Roseimicrobium gellanilyticum</name>
    <dbReference type="NCBI Taxonomy" id="748857"/>
    <lineage>
        <taxon>Bacteria</taxon>
        <taxon>Pseudomonadati</taxon>
        <taxon>Verrucomicrobiota</taxon>
        <taxon>Verrucomicrobiia</taxon>
        <taxon>Verrucomicrobiales</taxon>
        <taxon>Verrucomicrobiaceae</taxon>
        <taxon>Roseimicrobium</taxon>
    </lineage>
</organism>
<dbReference type="GO" id="GO:0098636">
    <property type="term" value="C:protein complex involved in cell adhesion"/>
    <property type="evidence" value="ECO:0007669"/>
    <property type="project" value="TreeGrafter"/>
</dbReference>
<keyword evidence="3" id="KW-1185">Reference proteome</keyword>
<protein>
    <submittedName>
        <fullName evidence="2">H-type lectin domain-containing protein</fullName>
    </submittedName>
</protein>
<accession>A0A366HT63</accession>
<dbReference type="Pfam" id="PF09458">
    <property type="entry name" value="H_lectin"/>
    <property type="match status" value="1"/>
</dbReference>
<dbReference type="GO" id="GO:0030247">
    <property type="term" value="F:polysaccharide binding"/>
    <property type="evidence" value="ECO:0007669"/>
    <property type="project" value="TreeGrafter"/>
</dbReference>
<comment type="caution">
    <text evidence="2">The sequence shown here is derived from an EMBL/GenBank/DDBJ whole genome shotgun (WGS) entry which is preliminary data.</text>
</comment>
<proteinExistence type="predicted"/>
<dbReference type="Proteomes" id="UP000253426">
    <property type="component" value="Unassembled WGS sequence"/>
</dbReference>